<proteinExistence type="predicted"/>
<dbReference type="Proteomes" id="UP000662957">
    <property type="component" value="Chromosome"/>
</dbReference>
<name>A0ABX7LTZ3_9CAUL</name>
<protein>
    <recommendedName>
        <fullName evidence="3">Lipoprotein</fullName>
    </recommendedName>
</protein>
<evidence type="ECO:0008006" key="3">
    <source>
        <dbReference type="Google" id="ProtNLM"/>
    </source>
</evidence>
<dbReference type="EMBL" id="CP070968">
    <property type="protein sequence ID" value="QSF55200.1"/>
    <property type="molecule type" value="Genomic_DNA"/>
</dbReference>
<sequence length="136" mass="14654">MALSLVGCGQSNSICQAIFEPTTVADPVEMLKMSDTLPWTKINAEACLHRNAYRLAPSKDAADIVARAVVQACESEVLKAVSLYRADSYDFAIRVGRATTGEAYQTADGAEANAQKSFLEYAMMRVVEGRAGNCKP</sequence>
<organism evidence="1 2">
    <name type="scientific">Brevundimonas fontaquae</name>
    <dbReference type="NCBI Taxonomy" id="2813778"/>
    <lineage>
        <taxon>Bacteria</taxon>
        <taxon>Pseudomonadati</taxon>
        <taxon>Pseudomonadota</taxon>
        <taxon>Alphaproteobacteria</taxon>
        <taxon>Caulobacterales</taxon>
        <taxon>Caulobacteraceae</taxon>
        <taxon>Brevundimonas</taxon>
    </lineage>
</organism>
<keyword evidence="2" id="KW-1185">Reference proteome</keyword>
<reference evidence="1 2" key="1">
    <citation type="submission" date="2021-02" db="EMBL/GenBank/DDBJ databases">
        <title>Brevundimonas sp. CS1 genome sequence.</title>
        <authorList>
            <person name="Lee K."/>
            <person name="Choi Y.-J."/>
            <person name="Son H.-R."/>
        </authorList>
    </citation>
    <scope>NUCLEOTIDE SEQUENCE [LARGE SCALE GENOMIC DNA]</scope>
    <source>
        <strain evidence="1 2">CS1</strain>
    </source>
</reference>
<dbReference type="RefSeq" id="WP_205682578.1">
    <property type="nucleotide sequence ID" value="NZ_CP070968.1"/>
</dbReference>
<accession>A0ABX7LTZ3</accession>
<evidence type="ECO:0000313" key="1">
    <source>
        <dbReference type="EMBL" id="QSF55200.1"/>
    </source>
</evidence>
<evidence type="ECO:0000313" key="2">
    <source>
        <dbReference type="Proteomes" id="UP000662957"/>
    </source>
</evidence>
<gene>
    <name evidence="1" type="ORF">JX001_05190</name>
</gene>